<dbReference type="SUPFAM" id="SSF56112">
    <property type="entry name" value="Protein kinase-like (PK-like)"/>
    <property type="match status" value="1"/>
</dbReference>
<dbReference type="eggNOG" id="KOG0194">
    <property type="taxonomic scope" value="Eukaryota"/>
</dbReference>
<dbReference type="PRINTS" id="PR00401">
    <property type="entry name" value="SH2DOMAIN"/>
</dbReference>
<dbReference type="HOGENOM" id="CLU_000288_7_2_1"/>
<name>Q9TXI2_CAEEL</name>
<evidence type="ECO:0000256" key="1">
    <source>
        <dbReference type="ARBA" id="ARBA00022679"/>
    </source>
</evidence>
<dbReference type="OrthoDB" id="3256376at2759"/>
<dbReference type="AlphaFoldDB" id="Q9TXI2"/>
<dbReference type="InterPro" id="IPR001245">
    <property type="entry name" value="Ser-Thr/Tyr_kinase_cat_dom"/>
</dbReference>
<dbReference type="InterPro" id="IPR036860">
    <property type="entry name" value="SH2_dom_sf"/>
</dbReference>
<dbReference type="FunCoup" id="Q9TXI2">
    <property type="interactions" value="15"/>
</dbReference>
<dbReference type="FunFam" id="3.30.505.10:FF:000051">
    <property type="entry name" value="Tyrosine-protein kinase"/>
    <property type="match status" value="1"/>
</dbReference>
<dbReference type="PROSITE" id="PS50001">
    <property type="entry name" value="SH2"/>
    <property type="match status" value="1"/>
</dbReference>
<dbReference type="InParanoid" id="Q9TXI2"/>
<feature type="region of interest" description="Disordered" evidence="9">
    <location>
        <begin position="396"/>
        <end position="417"/>
    </location>
</feature>
<dbReference type="PIR" id="T33827">
    <property type="entry name" value="T33827"/>
</dbReference>
<dbReference type="SMART" id="SM00219">
    <property type="entry name" value="TyrKc"/>
    <property type="match status" value="1"/>
</dbReference>
<keyword evidence="3 8" id="KW-0418">Kinase</keyword>
<feature type="domain" description="SH2" evidence="10">
    <location>
        <begin position="11"/>
        <end position="108"/>
    </location>
</feature>
<dbReference type="InterPro" id="IPR017441">
    <property type="entry name" value="Protein_kinase_ATP_BS"/>
</dbReference>
<dbReference type="GO" id="GO:0007169">
    <property type="term" value="P:cell surface receptor protein tyrosine kinase signaling pathway"/>
    <property type="evidence" value="ECO:0000318"/>
    <property type="project" value="GO_Central"/>
</dbReference>
<dbReference type="SMART" id="SM00252">
    <property type="entry name" value="SH2"/>
    <property type="match status" value="1"/>
</dbReference>
<comment type="similarity">
    <text evidence="8">Belongs to the protein kinase superfamily. Tyr protein kinase family.</text>
</comment>
<dbReference type="PhylomeDB" id="Q9TXI2"/>
<dbReference type="CTD" id="184892"/>
<dbReference type="Proteomes" id="UP000001940">
    <property type="component" value="Chromosome I"/>
</dbReference>
<evidence type="ECO:0000313" key="13">
    <source>
        <dbReference type="Proteomes" id="UP000001940"/>
    </source>
</evidence>
<feature type="binding site" evidence="7">
    <location>
        <position position="152"/>
    </location>
    <ligand>
        <name>ATP</name>
        <dbReference type="ChEBI" id="CHEBI:30616"/>
    </ligand>
</feature>
<accession>Q9TXI2</accession>
<dbReference type="Bgee" id="WBGene00017736">
    <property type="expression patterns" value="Expressed in adult organism and 1 other cell type or tissue"/>
</dbReference>
<evidence type="ECO:0000259" key="10">
    <source>
        <dbReference type="PROSITE" id="PS50001"/>
    </source>
</evidence>
<dbReference type="GO" id="GO:0004715">
    <property type="term" value="F:non-membrane spanning protein tyrosine kinase activity"/>
    <property type="evidence" value="ECO:0000318"/>
    <property type="project" value="GO_Central"/>
</dbReference>
<dbReference type="CDD" id="cd10361">
    <property type="entry name" value="SH2_Fps_family"/>
    <property type="match status" value="1"/>
</dbReference>
<dbReference type="InterPro" id="IPR020635">
    <property type="entry name" value="Tyr_kinase_cat_dom"/>
</dbReference>
<dbReference type="SMR" id="Q9TXI2"/>
<evidence type="ECO:0000313" key="12">
    <source>
        <dbReference type="EMBL" id="CCD69891.1"/>
    </source>
</evidence>
<dbReference type="InterPro" id="IPR011009">
    <property type="entry name" value="Kinase-like_dom_sf"/>
</dbReference>
<dbReference type="EMBL" id="BX284601">
    <property type="protein sequence ID" value="CCD69891.1"/>
    <property type="molecule type" value="Genomic_DNA"/>
</dbReference>
<comment type="catalytic activity">
    <reaction evidence="8">
        <text>L-tyrosyl-[protein] + ATP = O-phospho-L-tyrosyl-[protein] + ADP + H(+)</text>
        <dbReference type="Rhea" id="RHEA:10596"/>
        <dbReference type="Rhea" id="RHEA-COMP:10136"/>
        <dbReference type="Rhea" id="RHEA-COMP:20101"/>
        <dbReference type="ChEBI" id="CHEBI:15378"/>
        <dbReference type="ChEBI" id="CHEBI:30616"/>
        <dbReference type="ChEBI" id="CHEBI:46858"/>
        <dbReference type="ChEBI" id="CHEBI:61978"/>
        <dbReference type="ChEBI" id="CHEBI:456216"/>
        <dbReference type="EC" id="2.7.10.2"/>
    </reaction>
</comment>
<dbReference type="Pfam" id="PF07714">
    <property type="entry name" value="PK_Tyr_Ser-Thr"/>
    <property type="match status" value="1"/>
</dbReference>
<keyword evidence="1 8" id="KW-0808">Transferase</keyword>
<evidence type="ECO:0000256" key="8">
    <source>
        <dbReference type="RuleBase" id="RU362096"/>
    </source>
</evidence>
<gene>
    <name evidence="12" type="ORF">CELE_F23C8.7</name>
    <name evidence="12 14" type="ORF">F23C8.7</name>
</gene>
<dbReference type="Pfam" id="PF00017">
    <property type="entry name" value="SH2"/>
    <property type="match status" value="1"/>
</dbReference>
<dbReference type="InterPro" id="IPR000980">
    <property type="entry name" value="SH2"/>
</dbReference>
<evidence type="ECO:0000256" key="9">
    <source>
        <dbReference type="SAM" id="MobiDB-lite"/>
    </source>
</evidence>
<dbReference type="PROSITE" id="PS50011">
    <property type="entry name" value="PROTEIN_KINASE_DOM"/>
    <property type="match status" value="1"/>
</dbReference>
<keyword evidence="13" id="KW-1185">Reference proteome</keyword>
<evidence type="ECO:0000256" key="2">
    <source>
        <dbReference type="ARBA" id="ARBA00022741"/>
    </source>
</evidence>
<dbReference type="EC" id="2.7.10.2" evidence="8"/>
<keyword evidence="5 8" id="KW-0829">Tyrosine-protein kinase</keyword>
<feature type="domain" description="Protein kinase" evidence="11">
    <location>
        <begin position="120"/>
        <end position="378"/>
    </location>
</feature>
<dbReference type="FunFam" id="1.10.510.10:FF:000936">
    <property type="entry name" value="Tyrosine-protein kinase"/>
    <property type="match status" value="1"/>
</dbReference>
<dbReference type="InterPro" id="IPR000719">
    <property type="entry name" value="Prot_kinase_dom"/>
</dbReference>
<dbReference type="InterPro" id="IPR035849">
    <property type="entry name" value="Fes/Fps/Fer_SH2"/>
</dbReference>
<dbReference type="FunFam" id="3.30.200.20:FF:000518">
    <property type="entry name" value="Tyrosine-protein kinase"/>
    <property type="match status" value="1"/>
</dbReference>
<dbReference type="GO" id="GO:0005524">
    <property type="term" value="F:ATP binding"/>
    <property type="evidence" value="ECO:0007669"/>
    <property type="project" value="UniProtKB-UniRule"/>
</dbReference>
<dbReference type="PROSITE" id="PS00107">
    <property type="entry name" value="PROTEIN_KINASE_ATP"/>
    <property type="match status" value="1"/>
</dbReference>
<sequence>MVDKDIHSEHWYHGLLPREDIKAMLRKNGDFLVRSTEPKAGEPRQYVLSAMQSEELEDAGVKHYVMRLNSSNQIFLEAKGFETIASLVNYYMSSKEPIKKLTVLKTPILKQPWEIEHSQVELTKKLGEGAFGEVWKGKLTLKNGNVENCAIKTAKLESLNKEQIKEIMREARLMRNLDHPNVVKFYGVGASQEPLYVIMELADCGALDSYLQKNPNLVPDKKMEMIYQAACGISYMHEKKLLHRDIAARNCLYGGGQVKIADFGLSREGISYVMDLTKKVPIRWLAPETLKAGIYSPKTDVFAFGIMAWEITENGKEPYPDMRVADVVGKVRNGYRMRFDPVFVDFRFGDYVTKHCWAENPADRVSMADVLRYLQTTFGMKPVVLSILSSNRSTEEEMKTMKPPMFSVKRNNKKKPK</sequence>
<dbReference type="SUPFAM" id="SSF55550">
    <property type="entry name" value="SH2 domain"/>
    <property type="match status" value="1"/>
</dbReference>
<dbReference type="Gene3D" id="1.10.510.10">
    <property type="entry name" value="Transferase(Phosphotransferase) domain 1"/>
    <property type="match status" value="1"/>
</dbReference>
<dbReference type="GeneID" id="184892"/>
<keyword evidence="6" id="KW-0727">SH2 domain</keyword>
<organism evidence="12 13">
    <name type="scientific">Caenorhabditis elegans</name>
    <dbReference type="NCBI Taxonomy" id="6239"/>
    <lineage>
        <taxon>Eukaryota</taxon>
        <taxon>Metazoa</taxon>
        <taxon>Ecdysozoa</taxon>
        <taxon>Nematoda</taxon>
        <taxon>Chromadorea</taxon>
        <taxon>Rhabditida</taxon>
        <taxon>Rhabditina</taxon>
        <taxon>Rhabditomorpha</taxon>
        <taxon>Rhabditoidea</taxon>
        <taxon>Rhabditidae</taxon>
        <taxon>Peloderinae</taxon>
        <taxon>Caenorhabditis</taxon>
    </lineage>
</organism>
<evidence type="ECO:0000256" key="3">
    <source>
        <dbReference type="ARBA" id="ARBA00022777"/>
    </source>
</evidence>
<keyword evidence="2 7" id="KW-0547">Nucleotide-binding</keyword>
<dbReference type="PaxDb" id="6239-F23C8.7"/>
<dbReference type="AGR" id="WB:WBGene00017736"/>
<evidence type="ECO:0000256" key="7">
    <source>
        <dbReference type="PROSITE-ProRule" id="PRU10141"/>
    </source>
</evidence>
<evidence type="ECO:0000259" key="11">
    <source>
        <dbReference type="PROSITE" id="PS50011"/>
    </source>
</evidence>
<dbReference type="OMA" id="WIINEMQ"/>
<dbReference type="WormBase" id="F23C8.7">
    <property type="protein sequence ID" value="CE20716"/>
    <property type="gene ID" value="WBGene00017736"/>
</dbReference>
<evidence type="ECO:0000256" key="6">
    <source>
        <dbReference type="PROSITE-ProRule" id="PRU00191"/>
    </source>
</evidence>
<dbReference type="STRING" id="6239.F23C8.7.1"/>
<evidence type="ECO:0000313" key="14">
    <source>
        <dbReference type="WormBase" id="F23C8.7"/>
    </source>
</evidence>
<dbReference type="GO" id="GO:0005102">
    <property type="term" value="F:signaling receptor binding"/>
    <property type="evidence" value="ECO:0000318"/>
    <property type="project" value="GO_Central"/>
</dbReference>
<protein>
    <recommendedName>
        <fullName evidence="8">Tyrosine-protein kinase</fullName>
        <ecNumber evidence="8">2.7.10.2</ecNumber>
    </recommendedName>
</protein>
<dbReference type="UCSC" id="F23C8.7">
    <property type="organism name" value="c. elegans"/>
</dbReference>
<evidence type="ECO:0000256" key="4">
    <source>
        <dbReference type="ARBA" id="ARBA00022840"/>
    </source>
</evidence>
<proteinExistence type="inferred from homology"/>
<reference evidence="12 13" key="1">
    <citation type="journal article" date="1998" name="Science">
        <title>Genome sequence of the nematode C. elegans: a platform for investigating biology.</title>
        <authorList>
            <consortium name="The C. elegans sequencing consortium"/>
            <person name="Sulson J.E."/>
            <person name="Waterston R."/>
        </authorList>
    </citation>
    <scope>NUCLEOTIDE SEQUENCE [LARGE SCALE GENOMIC DNA]</scope>
    <source>
        <strain evidence="12 13">Bristol N2</strain>
    </source>
</reference>
<dbReference type="KEGG" id="cel:CELE_F23C8.7"/>
<dbReference type="InterPro" id="IPR050198">
    <property type="entry name" value="Non-receptor_tyrosine_kinases"/>
</dbReference>
<dbReference type="GO" id="GO:0005886">
    <property type="term" value="C:plasma membrane"/>
    <property type="evidence" value="ECO:0000318"/>
    <property type="project" value="GO_Central"/>
</dbReference>
<dbReference type="RefSeq" id="NP_490975.1">
    <property type="nucleotide sequence ID" value="NM_058574.1"/>
</dbReference>
<dbReference type="CDD" id="cd00192">
    <property type="entry name" value="PTKc"/>
    <property type="match status" value="1"/>
</dbReference>
<dbReference type="Gene3D" id="3.30.505.10">
    <property type="entry name" value="SH2 domain"/>
    <property type="match status" value="1"/>
</dbReference>
<dbReference type="PANTHER" id="PTHR24418">
    <property type="entry name" value="TYROSINE-PROTEIN KINASE"/>
    <property type="match status" value="1"/>
</dbReference>
<dbReference type="GO" id="GO:0030154">
    <property type="term" value="P:cell differentiation"/>
    <property type="evidence" value="ECO:0000318"/>
    <property type="project" value="GO_Central"/>
</dbReference>
<keyword evidence="4 7" id="KW-0067">ATP-binding</keyword>
<evidence type="ECO:0000256" key="5">
    <source>
        <dbReference type="ARBA" id="ARBA00023137"/>
    </source>
</evidence>
<dbReference type="PRINTS" id="PR00109">
    <property type="entry name" value="TYRKINASE"/>
</dbReference>